<protein>
    <recommendedName>
        <fullName evidence="1">Alkyl hydroperoxide reductase subunit C/ Thiol specific antioxidant domain-containing protein</fullName>
    </recommendedName>
</protein>
<dbReference type="Pfam" id="PF00578">
    <property type="entry name" value="AhpC-TSA"/>
    <property type="match status" value="1"/>
</dbReference>
<name>A0A3B1DRR3_9ZZZZ</name>
<evidence type="ECO:0000259" key="1">
    <source>
        <dbReference type="Pfam" id="PF00578"/>
    </source>
</evidence>
<dbReference type="AlphaFoldDB" id="A0A3B1DRR3"/>
<dbReference type="GO" id="GO:0016491">
    <property type="term" value="F:oxidoreductase activity"/>
    <property type="evidence" value="ECO:0007669"/>
    <property type="project" value="InterPro"/>
</dbReference>
<feature type="non-terminal residue" evidence="2">
    <location>
        <position position="186"/>
    </location>
</feature>
<dbReference type="CDD" id="cd02966">
    <property type="entry name" value="TlpA_like_family"/>
    <property type="match status" value="1"/>
</dbReference>
<dbReference type="EMBL" id="UOGK01000160">
    <property type="protein sequence ID" value="VAX38834.1"/>
    <property type="molecule type" value="Genomic_DNA"/>
</dbReference>
<dbReference type="Gene3D" id="3.40.30.10">
    <property type="entry name" value="Glutaredoxin"/>
    <property type="match status" value="1"/>
</dbReference>
<gene>
    <name evidence="2" type="ORF">MNBD_PLANCTO03-1606</name>
</gene>
<dbReference type="GO" id="GO:0016209">
    <property type="term" value="F:antioxidant activity"/>
    <property type="evidence" value="ECO:0007669"/>
    <property type="project" value="InterPro"/>
</dbReference>
<organism evidence="2">
    <name type="scientific">hydrothermal vent metagenome</name>
    <dbReference type="NCBI Taxonomy" id="652676"/>
    <lineage>
        <taxon>unclassified sequences</taxon>
        <taxon>metagenomes</taxon>
        <taxon>ecological metagenomes</taxon>
    </lineage>
</organism>
<dbReference type="InterPro" id="IPR000866">
    <property type="entry name" value="AhpC/TSA"/>
</dbReference>
<dbReference type="InterPro" id="IPR036249">
    <property type="entry name" value="Thioredoxin-like_sf"/>
</dbReference>
<feature type="domain" description="Alkyl hydroperoxide reductase subunit C/ Thiol specific antioxidant" evidence="1">
    <location>
        <begin position="35"/>
        <end position="151"/>
    </location>
</feature>
<accession>A0A3B1DRR3</accession>
<proteinExistence type="predicted"/>
<sequence>MLARTVLIRGLVLLALTATLALPTRADDLRNVKRGEPVPAYRLPTLESTIVESEALKGSTVVIVCLSAGQRRSELAAMESFNIWQKLDNEQVKLIHVTADVIQKSYFEDFRQERGIAVPLAFDADRSFYGKLGLIVLPTTIIIDAEGKLAQVISLHSSKYEHTLDAYIRHTLGQLTDKELAKSLHI</sequence>
<evidence type="ECO:0000313" key="2">
    <source>
        <dbReference type="EMBL" id="VAX38834.1"/>
    </source>
</evidence>
<reference evidence="2" key="1">
    <citation type="submission" date="2018-06" db="EMBL/GenBank/DDBJ databases">
        <authorList>
            <person name="Zhirakovskaya E."/>
        </authorList>
    </citation>
    <scope>NUCLEOTIDE SEQUENCE</scope>
</reference>
<dbReference type="SUPFAM" id="SSF52833">
    <property type="entry name" value="Thioredoxin-like"/>
    <property type="match status" value="1"/>
</dbReference>